<dbReference type="GO" id="GO:0004831">
    <property type="term" value="F:tyrosine-tRNA ligase activity"/>
    <property type="evidence" value="ECO:0007669"/>
    <property type="project" value="UniProtKB-UniRule"/>
</dbReference>
<dbReference type="AlphaFoldDB" id="A0A8J7S594"/>
<sequence length="321" mass="36653">MNANEKFDLVKRNSVEIIGEDELKEMLSDETNKREKIAYIGFEPSGKIHMGHYLQIRKMMDLHKAGFKVVILLADFHAYLNQKGTLEEIRELGEYNRSVFEAMGLEADYVYGSEYQLGAQYTEDVYKLALKTTLKRARRSMEVIAREDDNPKVAEVVYPLMQVNDIKYLNVAVAVGGMEQRKIHVLARELLPNMDFETPICLHNPVLSGLDGVGKMSSSKGNLIAADDEDSDIKKKIKEAYCPMKEVSGNPILEIAHYYLDYPAELKRPEKYGGNIVFNTYEELEKAYVEGLHPMDLKNMVAEAMIKIVTPIREKMKEMNI</sequence>
<comment type="subcellular location">
    <subcellularLocation>
        <location evidence="8">Cytoplasm</location>
    </subcellularLocation>
</comment>
<dbReference type="InterPro" id="IPR001412">
    <property type="entry name" value="aa-tRNA-synth_I_CS"/>
</dbReference>
<dbReference type="NCBIfam" id="TIGR00234">
    <property type="entry name" value="tyrS"/>
    <property type="match status" value="1"/>
</dbReference>
<dbReference type="GO" id="GO:0005524">
    <property type="term" value="F:ATP binding"/>
    <property type="evidence" value="ECO:0007669"/>
    <property type="project" value="UniProtKB-UniRule"/>
</dbReference>
<feature type="binding site" evidence="8">
    <location>
        <position position="218"/>
    </location>
    <ligand>
        <name>ATP</name>
        <dbReference type="ChEBI" id="CHEBI:30616"/>
    </ligand>
</feature>
<comment type="caution">
    <text evidence="9">The sequence shown here is derived from an EMBL/GenBank/DDBJ whole genome shotgun (WGS) entry which is preliminary data.</text>
</comment>
<evidence type="ECO:0000256" key="2">
    <source>
        <dbReference type="ARBA" id="ARBA00022598"/>
    </source>
</evidence>
<feature type="binding site" evidence="8">
    <location>
        <position position="39"/>
    </location>
    <ligand>
        <name>L-tyrosine</name>
        <dbReference type="ChEBI" id="CHEBI:58315"/>
    </ligand>
</feature>
<protein>
    <recommendedName>
        <fullName evidence="8">Tyrosine--tRNA ligase</fullName>
        <ecNumber evidence="8">6.1.1.1</ecNumber>
    </recommendedName>
    <alternativeName>
        <fullName evidence="8">Tyrosyl-tRNA synthetase</fullName>
        <shortName evidence="8">TyrRS</shortName>
    </alternativeName>
</protein>
<dbReference type="SUPFAM" id="SSF52374">
    <property type="entry name" value="Nucleotidylyl transferase"/>
    <property type="match status" value="1"/>
</dbReference>
<feature type="short sequence motif" description="'HIGH' region" evidence="8">
    <location>
        <begin position="44"/>
        <end position="52"/>
    </location>
</feature>
<feature type="binding site" evidence="8">
    <location>
        <position position="162"/>
    </location>
    <ligand>
        <name>L-tyrosine</name>
        <dbReference type="ChEBI" id="CHEBI:58315"/>
    </ligand>
</feature>
<dbReference type="Pfam" id="PF00579">
    <property type="entry name" value="tRNA-synt_1b"/>
    <property type="match status" value="1"/>
</dbReference>
<dbReference type="InterPro" id="IPR023617">
    <property type="entry name" value="Tyr-tRNA-ligase_arc/euk-type"/>
</dbReference>
<dbReference type="PANTHER" id="PTHR46264">
    <property type="entry name" value="TYROSINE-TRNA LIGASE"/>
    <property type="match status" value="1"/>
</dbReference>
<dbReference type="InterPro" id="IPR014729">
    <property type="entry name" value="Rossmann-like_a/b/a_fold"/>
</dbReference>
<keyword evidence="6 8" id="KW-0030">Aminoacyl-tRNA synthetase</keyword>
<evidence type="ECO:0000256" key="1">
    <source>
        <dbReference type="ARBA" id="ARBA00022490"/>
    </source>
</evidence>
<dbReference type="PIRSF" id="PIRSF006588">
    <property type="entry name" value="TyrRS_arch_euk"/>
    <property type="match status" value="1"/>
</dbReference>
<dbReference type="Gene3D" id="1.10.240.10">
    <property type="entry name" value="Tyrosyl-Transfer RNA Synthetase"/>
    <property type="match status" value="1"/>
</dbReference>
<dbReference type="GO" id="GO:0006437">
    <property type="term" value="P:tyrosyl-tRNA aminoacylation"/>
    <property type="evidence" value="ECO:0007669"/>
    <property type="project" value="UniProtKB-UniRule"/>
</dbReference>
<evidence type="ECO:0000313" key="10">
    <source>
        <dbReference type="Proteomes" id="UP000740329"/>
    </source>
</evidence>
<feature type="short sequence motif" description="'KMSKS' region" evidence="8">
    <location>
        <begin position="215"/>
        <end position="219"/>
    </location>
</feature>
<comment type="subunit">
    <text evidence="8">Homodimer.</text>
</comment>
<dbReference type="NCBIfam" id="NF006330">
    <property type="entry name" value="PRK08560.1"/>
    <property type="match status" value="1"/>
</dbReference>
<dbReference type="RefSeq" id="WP_209591080.1">
    <property type="nucleotide sequence ID" value="NZ_JAGGMV010000002.1"/>
</dbReference>
<evidence type="ECO:0000256" key="7">
    <source>
        <dbReference type="ARBA" id="ARBA00048248"/>
    </source>
</evidence>
<evidence type="ECO:0000256" key="5">
    <source>
        <dbReference type="ARBA" id="ARBA00022917"/>
    </source>
</evidence>
<dbReference type="PRINTS" id="PR01040">
    <property type="entry name" value="TRNASYNTHTYR"/>
</dbReference>
<dbReference type="InterPro" id="IPR002305">
    <property type="entry name" value="aa-tRNA-synth_Ic"/>
</dbReference>
<gene>
    <name evidence="8" type="primary">tyrS</name>
    <name evidence="9" type="ORF">J3E07_001030</name>
</gene>
<dbReference type="HAMAP" id="MF_02008">
    <property type="entry name" value="Tyr_tRNA_synth_type3"/>
    <property type="match status" value="1"/>
</dbReference>
<dbReference type="PROSITE" id="PS00178">
    <property type="entry name" value="AA_TRNA_LIGASE_I"/>
    <property type="match status" value="1"/>
</dbReference>
<keyword evidence="2 8" id="KW-0436">Ligase</keyword>
<comment type="function">
    <text evidence="8">Catalyzes the attachment of tyrosine to tRNA(Tyr) in a two-step reaction: tyrosine is first activated by ATP to form Tyr-AMP and then transferred to the acceptor end of tRNA(Tyr).</text>
</comment>
<accession>A0A8J7S594</accession>
<evidence type="ECO:0000313" key="9">
    <source>
        <dbReference type="EMBL" id="MBP2201618.1"/>
    </source>
</evidence>
<dbReference type="EC" id="6.1.1.1" evidence="8"/>
<dbReference type="EMBL" id="JAGGMV010000002">
    <property type="protein sequence ID" value="MBP2201618.1"/>
    <property type="molecule type" value="Genomic_DNA"/>
</dbReference>
<feature type="binding site" evidence="8">
    <location>
        <position position="180"/>
    </location>
    <ligand>
        <name>L-tyrosine</name>
        <dbReference type="ChEBI" id="CHEBI:58315"/>
    </ligand>
</feature>
<dbReference type="Proteomes" id="UP000740329">
    <property type="component" value="Unassembled WGS sequence"/>
</dbReference>
<keyword evidence="1 8" id="KW-0963">Cytoplasm</keyword>
<proteinExistence type="inferred from homology"/>
<keyword evidence="3 8" id="KW-0547">Nucleotide-binding</keyword>
<evidence type="ECO:0000256" key="6">
    <source>
        <dbReference type="ARBA" id="ARBA00023146"/>
    </source>
</evidence>
<dbReference type="InterPro" id="IPR002307">
    <property type="entry name" value="Tyr-tRNA-ligase"/>
</dbReference>
<evidence type="ECO:0000256" key="8">
    <source>
        <dbReference type="HAMAP-Rule" id="MF_02008"/>
    </source>
</evidence>
<keyword evidence="4 8" id="KW-0067">ATP-binding</keyword>
<dbReference type="GO" id="GO:0005737">
    <property type="term" value="C:cytoplasm"/>
    <property type="evidence" value="ECO:0007669"/>
    <property type="project" value="UniProtKB-SubCell"/>
</dbReference>
<dbReference type="InterPro" id="IPR023684">
    <property type="entry name" value="Tyr-tRNA-ligase_3"/>
</dbReference>
<organism evidence="9 10">
    <name type="scientific">Methanococcus voltae</name>
    <dbReference type="NCBI Taxonomy" id="2188"/>
    <lineage>
        <taxon>Archaea</taxon>
        <taxon>Methanobacteriati</taxon>
        <taxon>Methanobacteriota</taxon>
        <taxon>Methanomada group</taxon>
        <taxon>Methanococci</taxon>
        <taxon>Methanococcales</taxon>
        <taxon>Methanococcaceae</taxon>
        <taxon>Methanococcus</taxon>
    </lineage>
</organism>
<dbReference type="PANTHER" id="PTHR46264:SF4">
    <property type="entry name" value="TYROSINE--TRNA LIGASE, CYTOPLASMIC"/>
    <property type="match status" value="1"/>
</dbReference>
<feature type="binding site" evidence="8">
    <location>
        <position position="165"/>
    </location>
    <ligand>
        <name>L-tyrosine</name>
        <dbReference type="ChEBI" id="CHEBI:58315"/>
    </ligand>
</feature>
<reference evidence="9" key="1">
    <citation type="submission" date="2021-03" db="EMBL/GenBank/DDBJ databases">
        <title>Genomic Encyclopedia of Type Strains, Phase IV (KMG-V): Genome sequencing to study the core and pangenomes of soil and plant-associated prokaryotes.</title>
        <authorList>
            <person name="Whitman W."/>
        </authorList>
    </citation>
    <scope>NUCLEOTIDE SEQUENCE</scope>
    <source>
        <strain evidence="9">C4</strain>
    </source>
</reference>
<evidence type="ECO:0000256" key="3">
    <source>
        <dbReference type="ARBA" id="ARBA00022741"/>
    </source>
</evidence>
<comment type="catalytic activity">
    <reaction evidence="7 8">
        <text>tRNA(Tyr) + L-tyrosine + ATP = L-tyrosyl-tRNA(Tyr) + AMP + diphosphate + H(+)</text>
        <dbReference type="Rhea" id="RHEA:10220"/>
        <dbReference type="Rhea" id="RHEA-COMP:9706"/>
        <dbReference type="Rhea" id="RHEA-COMP:9707"/>
        <dbReference type="ChEBI" id="CHEBI:15378"/>
        <dbReference type="ChEBI" id="CHEBI:30616"/>
        <dbReference type="ChEBI" id="CHEBI:33019"/>
        <dbReference type="ChEBI" id="CHEBI:58315"/>
        <dbReference type="ChEBI" id="CHEBI:78442"/>
        <dbReference type="ChEBI" id="CHEBI:78536"/>
        <dbReference type="ChEBI" id="CHEBI:456215"/>
        <dbReference type="EC" id="6.1.1.1"/>
    </reaction>
</comment>
<dbReference type="InterPro" id="IPR050489">
    <property type="entry name" value="Tyr-tRNA_synthase"/>
</dbReference>
<evidence type="ECO:0000256" key="4">
    <source>
        <dbReference type="ARBA" id="ARBA00022840"/>
    </source>
</evidence>
<keyword evidence="5 8" id="KW-0648">Protein biosynthesis</keyword>
<comment type="similarity">
    <text evidence="8">Belongs to the class-I aminoacyl-tRNA synthetase family. TyrS type 3 subfamily.</text>
</comment>
<dbReference type="Gene3D" id="3.40.50.620">
    <property type="entry name" value="HUPs"/>
    <property type="match status" value="1"/>
</dbReference>
<name>A0A8J7S594_METVO</name>
<feature type="binding site" evidence="8">
    <location>
        <position position="158"/>
    </location>
    <ligand>
        <name>L-tyrosine</name>
        <dbReference type="ChEBI" id="CHEBI:58315"/>
    </ligand>
</feature>